<dbReference type="EMBL" id="FOAB01000008">
    <property type="protein sequence ID" value="SEM07385.1"/>
    <property type="molecule type" value="Genomic_DNA"/>
</dbReference>
<sequence length="52" mass="5830">MKTKQENKISFKKLTIAKINLHSMTKIKGGDCDPIKPDTDSHHTMCGCDNIL</sequence>
<evidence type="ECO:0000313" key="2">
    <source>
        <dbReference type="Proteomes" id="UP000198521"/>
    </source>
</evidence>
<keyword evidence="2" id="KW-1185">Reference proteome</keyword>
<dbReference type="InterPro" id="IPR026408">
    <property type="entry name" value="GG_sam_targ_CFB"/>
</dbReference>
<dbReference type="Proteomes" id="UP000198521">
    <property type="component" value="Unassembled WGS sequence"/>
</dbReference>
<evidence type="ECO:0000313" key="1">
    <source>
        <dbReference type="EMBL" id="SEM07385.1"/>
    </source>
</evidence>
<dbReference type="RefSeq" id="WP_139195706.1">
    <property type="nucleotide sequence ID" value="NZ_FOAB01000008.1"/>
</dbReference>
<accession>A0A1H7VEP1</accession>
<protein>
    <submittedName>
        <fullName evidence="1">Natural product</fullName>
    </submittedName>
</protein>
<dbReference type="STRING" id="1038014.SAMN04487910_4059"/>
<gene>
    <name evidence="1" type="ORF">SAMN04487910_4059</name>
</gene>
<organism evidence="1 2">
    <name type="scientific">Aquimarina amphilecti</name>
    <dbReference type="NCBI Taxonomy" id="1038014"/>
    <lineage>
        <taxon>Bacteria</taxon>
        <taxon>Pseudomonadati</taxon>
        <taxon>Bacteroidota</taxon>
        <taxon>Flavobacteriia</taxon>
        <taxon>Flavobacteriales</taxon>
        <taxon>Flavobacteriaceae</taxon>
        <taxon>Aquimarina</taxon>
    </lineage>
</organism>
<reference evidence="1 2" key="1">
    <citation type="submission" date="2016-10" db="EMBL/GenBank/DDBJ databases">
        <authorList>
            <person name="de Groot N.N."/>
        </authorList>
    </citation>
    <scope>NUCLEOTIDE SEQUENCE [LARGE SCALE GENOMIC DNA]</scope>
    <source>
        <strain evidence="1 2">DSM 25232</strain>
    </source>
</reference>
<name>A0A1H7VEP1_AQUAM</name>
<dbReference type="NCBIfam" id="TIGR04149">
    <property type="entry name" value="GG_sam_targ_CFB"/>
    <property type="match status" value="1"/>
</dbReference>
<proteinExistence type="predicted"/>
<dbReference type="AlphaFoldDB" id="A0A1H7VEP1"/>
<dbReference type="OrthoDB" id="1164874at2"/>